<keyword evidence="1" id="KW-1133">Transmembrane helix</keyword>
<keyword evidence="3" id="KW-1185">Reference proteome</keyword>
<accession>A0ABU7WLH3</accession>
<feature type="non-terminal residue" evidence="2">
    <location>
        <position position="1"/>
    </location>
</feature>
<organism evidence="2 3">
    <name type="scientific">Luteimonas flava</name>
    <dbReference type="NCBI Taxonomy" id="3115822"/>
    <lineage>
        <taxon>Bacteria</taxon>
        <taxon>Pseudomonadati</taxon>
        <taxon>Pseudomonadota</taxon>
        <taxon>Gammaproteobacteria</taxon>
        <taxon>Lysobacterales</taxon>
        <taxon>Lysobacteraceae</taxon>
        <taxon>Luteimonas</taxon>
    </lineage>
</organism>
<comment type="caution">
    <text evidence="2">The sequence shown here is derived from an EMBL/GenBank/DDBJ whole genome shotgun (WGS) entry which is preliminary data.</text>
</comment>
<feature type="transmembrane region" description="Helical" evidence="1">
    <location>
        <begin position="37"/>
        <end position="57"/>
    </location>
</feature>
<dbReference type="Pfam" id="PF03929">
    <property type="entry name" value="PepSY_TM"/>
    <property type="match status" value="1"/>
</dbReference>
<dbReference type="RefSeq" id="WP_332079778.1">
    <property type="nucleotide sequence ID" value="NZ_JAZHBM010000079.1"/>
</dbReference>
<sequence>GKVQRVMTPENYSPGTRFLRSLQMLHFGSFGDAAVQWMYFVLGMAGAFLFYSGNLLWIEARRKRQKLVQPRSGKLMAQATLGVCLGCVAGVSA</sequence>
<keyword evidence="1" id="KW-0812">Transmembrane</keyword>
<name>A0ABU7WLH3_9GAMM</name>
<evidence type="ECO:0000313" key="3">
    <source>
        <dbReference type="Proteomes" id="UP001358324"/>
    </source>
</evidence>
<evidence type="ECO:0000256" key="1">
    <source>
        <dbReference type="SAM" id="Phobius"/>
    </source>
</evidence>
<protein>
    <submittedName>
        <fullName evidence="2">PepSY-associated TM helix domain-containing protein</fullName>
    </submittedName>
</protein>
<keyword evidence="1" id="KW-0472">Membrane</keyword>
<feature type="non-terminal residue" evidence="2">
    <location>
        <position position="93"/>
    </location>
</feature>
<dbReference type="EMBL" id="JAZHBM010000079">
    <property type="protein sequence ID" value="MEF3084036.1"/>
    <property type="molecule type" value="Genomic_DNA"/>
</dbReference>
<evidence type="ECO:0000313" key="2">
    <source>
        <dbReference type="EMBL" id="MEF3084036.1"/>
    </source>
</evidence>
<gene>
    <name evidence="2" type="ORF">V3391_17765</name>
</gene>
<dbReference type="Proteomes" id="UP001358324">
    <property type="component" value="Unassembled WGS sequence"/>
</dbReference>
<dbReference type="PANTHER" id="PTHR34219">
    <property type="entry name" value="IRON-REGULATED INNER MEMBRANE PROTEIN-RELATED"/>
    <property type="match status" value="1"/>
</dbReference>
<reference evidence="2 3" key="1">
    <citation type="submission" date="2024-01" db="EMBL/GenBank/DDBJ databases">
        <title>Novel species of the genus Luteimonas isolated from rivers.</title>
        <authorList>
            <person name="Lu H."/>
        </authorList>
    </citation>
    <scope>NUCLEOTIDE SEQUENCE [LARGE SCALE GENOMIC DNA]</scope>
    <source>
        <strain evidence="2 3">SMYT11W</strain>
    </source>
</reference>
<proteinExistence type="predicted"/>
<dbReference type="PANTHER" id="PTHR34219:SF9">
    <property type="entry name" value="IRON-REGULATED INNER MEMBRANE PROTEIN"/>
    <property type="match status" value="1"/>
</dbReference>
<dbReference type="InterPro" id="IPR005625">
    <property type="entry name" value="PepSY-ass_TM"/>
</dbReference>